<dbReference type="AlphaFoldDB" id="A0A8S0Z2Z8"/>
<evidence type="ECO:0000259" key="5">
    <source>
        <dbReference type="SMART" id="SM00249"/>
    </source>
</evidence>
<dbReference type="PANTHER" id="PTHR19303">
    <property type="entry name" value="TRANSPOSON"/>
    <property type="match status" value="1"/>
</dbReference>
<organism evidence="6 7">
    <name type="scientific">Arctia plantaginis</name>
    <name type="common">Wood tiger moth</name>
    <name type="synonym">Phalaena plantaginis</name>
    <dbReference type="NCBI Taxonomy" id="874455"/>
    <lineage>
        <taxon>Eukaryota</taxon>
        <taxon>Metazoa</taxon>
        <taxon>Ecdysozoa</taxon>
        <taxon>Arthropoda</taxon>
        <taxon>Hexapoda</taxon>
        <taxon>Insecta</taxon>
        <taxon>Pterygota</taxon>
        <taxon>Neoptera</taxon>
        <taxon>Endopterygota</taxon>
        <taxon>Lepidoptera</taxon>
        <taxon>Glossata</taxon>
        <taxon>Ditrysia</taxon>
        <taxon>Noctuoidea</taxon>
        <taxon>Erebidae</taxon>
        <taxon>Arctiinae</taxon>
        <taxon>Arctia</taxon>
    </lineage>
</organism>
<keyword evidence="7" id="KW-1185">Reference proteome</keyword>
<dbReference type="InterPro" id="IPR036397">
    <property type="entry name" value="RNaseH_sf"/>
</dbReference>
<name>A0A8S0Z2Z8_ARCPL</name>
<evidence type="ECO:0000256" key="4">
    <source>
        <dbReference type="SAM" id="MobiDB-lite"/>
    </source>
</evidence>
<feature type="domain" description="Zinc finger PHD-type" evidence="5">
    <location>
        <begin position="494"/>
        <end position="539"/>
    </location>
</feature>
<dbReference type="SUPFAM" id="SSF57903">
    <property type="entry name" value="FYVE/PHD zinc finger"/>
    <property type="match status" value="1"/>
</dbReference>
<feature type="compositionally biased region" description="Basic residues" evidence="4">
    <location>
        <begin position="476"/>
        <end position="485"/>
    </location>
</feature>
<dbReference type="EMBL" id="CADEBC010000232">
    <property type="protein sequence ID" value="CAB3226873.1"/>
    <property type="molecule type" value="Genomic_DNA"/>
</dbReference>
<dbReference type="InterPro" id="IPR050863">
    <property type="entry name" value="CenT-Element_Derived"/>
</dbReference>
<gene>
    <name evidence="6" type="ORF">APLA_LOCUS3125</name>
</gene>
<dbReference type="InterPro" id="IPR004875">
    <property type="entry name" value="DDE_SF_endonuclease_dom"/>
</dbReference>
<protein>
    <recommendedName>
        <fullName evidence="5">Zinc finger PHD-type domain-containing protein</fullName>
    </recommendedName>
</protein>
<dbReference type="InterPro" id="IPR001965">
    <property type="entry name" value="Znf_PHD"/>
</dbReference>
<evidence type="ECO:0000256" key="1">
    <source>
        <dbReference type="ARBA" id="ARBA00022723"/>
    </source>
</evidence>
<evidence type="ECO:0000256" key="2">
    <source>
        <dbReference type="ARBA" id="ARBA00022771"/>
    </source>
</evidence>
<dbReference type="Pfam" id="PF03184">
    <property type="entry name" value="DDE_1"/>
    <property type="match status" value="1"/>
</dbReference>
<dbReference type="CDD" id="cd15517">
    <property type="entry name" value="PHD_TCF19_like"/>
    <property type="match status" value="1"/>
</dbReference>
<dbReference type="InterPro" id="IPR019786">
    <property type="entry name" value="Zinc_finger_PHD-type_CS"/>
</dbReference>
<dbReference type="InterPro" id="IPR013083">
    <property type="entry name" value="Znf_RING/FYVE/PHD"/>
</dbReference>
<dbReference type="Gene3D" id="3.30.420.10">
    <property type="entry name" value="Ribonuclease H-like superfamily/Ribonuclease H"/>
    <property type="match status" value="1"/>
</dbReference>
<evidence type="ECO:0000256" key="3">
    <source>
        <dbReference type="ARBA" id="ARBA00022833"/>
    </source>
</evidence>
<dbReference type="PANTHER" id="PTHR19303:SF74">
    <property type="entry name" value="POGO TRANSPOSABLE ELEMENT WITH KRAB DOMAIN"/>
    <property type="match status" value="1"/>
</dbReference>
<comment type="caution">
    <text evidence="6">The sequence shown here is derived from an EMBL/GenBank/DDBJ whole genome shotgun (WGS) entry which is preliminary data.</text>
</comment>
<dbReference type="Proteomes" id="UP000494106">
    <property type="component" value="Unassembled WGS sequence"/>
</dbReference>
<dbReference type="OrthoDB" id="4327074at2759"/>
<dbReference type="PROSITE" id="PS01359">
    <property type="entry name" value="ZF_PHD_1"/>
    <property type="match status" value="1"/>
</dbReference>
<dbReference type="SMART" id="SM00249">
    <property type="entry name" value="PHD"/>
    <property type="match status" value="1"/>
</dbReference>
<feature type="compositionally biased region" description="Basic and acidic residues" evidence="4">
    <location>
        <begin position="458"/>
        <end position="475"/>
    </location>
</feature>
<evidence type="ECO:0000313" key="6">
    <source>
        <dbReference type="EMBL" id="CAB3226873.1"/>
    </source>
</evidence>
<reference evidence="6 7" key="1">
    <citation type="submission" date="2020-04" db="EMBL/GenBank/DDBJ databases">
        <authorList>
            <person name="Wallbank WR R."/>
            <person name="Pardo Diaz C."/>
            <person name="Kozak K."/>
            <person name="Martin S."/>
            <person name="Jiggins C."/>
            <person name="Moest M."/>
            <person name="Warren A I."/>
            <person name="Byers J.R.P. K."/>
            <person name="Montejo-Kovacevich G."/>
            <person name="Yen C E."/>
        </authorList>
    </citation>
    <scope>NUCLEOTIDE SEQUENCE [LARGE SCALE GENOMIC DNA]</scope>
</reference>
<dbReference type="InterPro" id="IPR011011">
    <property type="entry name" value="Znf_FYVE_PHD"/>
</dbReference>
<proteinExistence type="predicted"/>
<dbReference type="Gene3D" id="3.30.40.10">
    <property type="entry name" value="Zinc/RING finger domain, C3HC4 (zinc finger)"/>
    <property type="match status" value="1"/>
</dbReference>
<keyword evidence="2" id="KW-0863">Zinc-finger</keyword>
<dbReference type="GO" id="GO:0003677">
    <property type="term" value="F:DNA binding"/>
    <property type="evidence" value="ECO:0007669"/>
    <property type="project" value="TreeGrafter"/>
</dbReference>
<keyword evidence="1" id="KW-0479">Metal-binding</keyword>
<sequence length="539" mass="61397">MSRRERKTARQACSDEVIKEARRRIDNGESKRAVAVSLGMAESTLRFRLQQPHCATKLGRYDTTFSKEVEEEFCKHLNTLDDMFYGLTPKTLRRAAFEYAEINKIPHRFNRETGKEWLRGFLKRHPDISIRQPTSTSIARAVGFNRPQVERFYINLSALMDKYNFPPQSIYNMDETGISTVPNKQPKVLSRKGKRSVNKISSGERGTNVTVVNAVSATGHFIPPVFIFGRKRMKAELLDAAPPGSVGMVSDSSFINSDLYLDWLTHFKDHVKATKEQPILLILDNHVSHCTIKAVAFYRENNIIALTLPPHSSHKMQPLDRGFHGALKKFYFSECEKWLRNHPGRAITVYQMALIFTPAFHQAATTGRGVELFKCTGIVPWNPNIFTDLDFLASVVTEREDPEENQNTQSVVQARSSLQISSAPLADLILLPKSTQNRSSNRKHKNSEVISSSPYKTQLEKENEQKNVPKSEPKPKKIKTVSKPKTNNKKKIWRCGGCNEVYKEPILEDWIACNTCKEWWHENCSDYNGSGAFICDLCK</sequence>
<dbReference type="GO" id="GO:0008270">
    <property type="term" value="F:zinc ion binding"/>
    <property type="evidence" value="ECO:0007669"/>
    <property type="project" value="UniProtKB-KW"/>
</dbReference>
<evidence type="ECO:0000313" key="7">
    <source>
        <dbReference type="Proteomes" id="UP000494106"/>
    </source>
</evidence>
<accession>A0A8S0Z2Z8</accession>
<keyword evidence="3" id="KW-0862">Zinc</keyword>
<feature type="region of interest" description="Disordered" evidence="4">
    <location>
        <begin position="436"/>
        <end position="485"/>
    </location>
</feature>
<dbReference type="GO" id="GO:0005634">
    <property type="term" value="C:nucleus"/>
    <property type="evidence" value="ECO:0007669"/>
    <property type="project" value="TreeGrafter"/>
</dbReference>